<comment type="caution">
    <text evidence="2">The sequence shown here is derived from an EMBL/GenBank/DDBJ whole genome shotgun (WGS) entry which is preliminary data.</text>
</comment>
<dbReference type="AlphaFoldDB" id="A0AAV4DK28"/>
<feature type="region of interest" description="Disordered" evidence="1">
    <location>
        <begin position="106"/>
        <end position="129"/>
    </location>
</feature>
<sequence length="354" mass="38831">MCQEENVVFCLLLSQVKAALRSQTRQNAAEIFERAIDVLSPDFPDPTSIDGQSQEEEGGDGNKLNSLKDRITQVERQLQEAQNERSTLESELKSVRQEAQTKCSTLESELGSVRQEAQNERSTLESELKSVRQEAQTKCSTLESELESVRQEAQLKSSMKKNVRRLDTKLETLASETKNSIKETTAAAAAAAAAVTPPPTGATASALSKPLKDVRQRADFTVKVTADKRAPGIWDVQLLPGGSLLLVDWNNKRVKLFDTQGQHLHTLECRSEPHRLAVLDSSSIRHTVAVTLPDCSGIDILEVNGDNMEVKRTLQTSKQYDSVAAVNNLTLAVGYYSGSGIDLIDLGGQVLRQI</sequence>
<dbReference type="Proteomes" id="UP000735302">
    <property type="component" value="Unassembled WGS sequence"/>
</dbReference>
<evidence type="ECO:0000313" key="3">
    <source>
        <dbReference type="Proteomes" id="UP000735302"/>
    </source>
</evidence>
<evidence type="ECO:0000256" key="1">
    <source>
        <dbReference type="SAM" id="MobiDB-lite"/>
    </source>
</evidence>
<reference evidence="2 3" key="1">
    <citation type="journal article" date="2021" name="Elife">
        <title>Chloroplast acquisition without the gene transfer in kleptoplastic sea slugs, Plakobranchus ocellatus.</title>
        <authorList>
            <person name="Maeda T."/>
            <person name="Takahashi S."/>
            <person name="Yoshida T."/>
            <person name="Shimamura S."/>
            <person name="Takaki Y."/>
            <person name="Nagai Y."/>
            <person name="Toyoda A."/>
            <person name="Suzuki Y."/>
            <person name="Arimoto A."/>
            <person name="Ishii H."/>
            <person name="Satoh N."/>
            <person name="Nishiyama T."/>
            <person name="Hasebe M."/>
            <person name="Maruyama T."/>
            <person name="Minagawa J."/>
            <person name="Obokata J."/>
            <person name="Shigenobu S."/>
        </authorList>
    </citation>
    <scope>NUCLEOTIDE SEQUENCE [LARGE SCALE GENOMIC DNA]</scope>
</reference>
<proteinExistence type="predicted"/>
<dbReference type="Gene3D" id="1.10.287.1490">
    <property type="match status" value="1"/>
</dbReference>
<protein>
    <submittedName>
        <fullName evidence="2">Repp4</fullName>
    </submittedName>
</protein>
<dbReference type="SUPFAM" id="SSF63829">
    <property type="entry name" value="Calcium-dependent phosphotriesterase"/>
    <property type="match status" value="1"/>
</dbReference>
<keyword evidence="3" id="KW-1185">Reference proteome</keyword>
<gene>
    <name evidence="2" type="ORF">PoB_007074100</name>
</gene>
<accession>A0AAV4DK28</accession>
<feature type="region of interest" description="Disordered" evidence="1">
    <location>
        <begin position="41"/>
        <end position="65"/>
    </location>
</feature>
<dbReference type="EMBL" id="BLXT01007943">
    <property type="protein sequence ID" value="GFO44236.1"/>
    <property type="molecule type" value="Genomic_DNA"/>
</dbReference>
<organism evidence="2 3">
    <name type="scientific">Plakobranchus ocellatus</name>
    <dbReference type="NCBI Taxonomy" id="259542"/>
    <lineage>
        <taxon>Eukaryota</taxon>
        <taxon>Metazoa</taxon>
        <taxon>Spiralia</taxon>
        <taxon>Lophotrochozoa</taxon>
        <taxon>Mollusca</taxon>
        <taxon>Gastropoda</taxon>
        <taxon>Heterobranchia</taxon>
        <taxon>Euthyneura</taxon>
        <taxon>Panpulmonata</taxon>
        <taxon>Sacoglossa</taxon>
        <taxon>Placobranchoidea</taxon>
        <taxon>Plakobranchidae</taxon>
        <taxon>Plakobranchus</taxon>
    </lineage>
</organism>
<evidence type="ECO:0000313" key="2">
    <source>
        <dbReference type="EMBL" id="GFO44236.1"/>
    </source>
</evidence>
<feature type="compositionally biased region" description="Basic and acidic residues" evidence="1">
    <location>
        <begin position="117"/>
        <end position="129"/>
    </location>
</feature>
<name>A0AAV4DK28_9GAST</name>
<feature type="non-terminal residue" evidence="2">
    <location>
        <position position="354"/>
    </location>
</feature>